<evidence type="ECO:0000313" key="2">
    <source>
        <dbReference type="Proteomes" id="UP000789901"/>
    </source>
</evidence>
<dbReference type="EMBL" id="CAJVQB010092712">
    <property type="protein sequence ID" value="CAG8848586.1"/>
    <property type="molecule type" value="Genomic_DNA"/>
</dbReference>
<comment type="caution">
    <text evidence="1">The sequence shown here is derived from an EMBL/GenBank/DDBJ whole genome shotgun (WGS) entry which is preliminary data.</text>
</comment>
<gene>
    <name evidence="1" type="ORF">GMARGA_LOCUS39254</name>
</gene>
<keyword evidence="2" id="KW-1185">Reference proteome</keyword>
<feature type="non-terminal residue" evidence="1">
    <location>
        <position position="1"/>
    </location>
</feature>
<sequence length="118" mass="12978">VNINVTVPPAGTPTSSPPLSPIFLPPQILNDSCNNRIDYFDSLNSTTFDGTYKTELINYLDDKTLLSLFVEMNGTIETQSVVEGVMGFGFDSPIWNQLVNDDYLQVIGIALPNFICSI</sequence>
<proteinExistence type="predicted"/>
<accession>A0ABN7X5G9</accession>
<reference evidence="1 2" key="1">
    <citation type="submission" date="2021-06" db="EMBL/GenBank/DDBJ databases">
        <authorList>
            <person name="Kallberg Y."/>
            <person name="Tangrot J."/>
            <person name="Rosling A."/>
        </authorList>
    </citation>
    <scope>NUCLEOTIDE SEQUENCE [LARGE SCALE GENOMIC DNA]</scope>
    <source>
        <strain evidence="1 2">120-4 pot B 10/14</strain>
    </source>
</reference>
<dbReference type="Proteomes" id="UP000789901">
    <property type="component" value="Unassembled WGS sequence"/>
</dbReference>
<protein>
    <submittedName>
        <fullName evidence="1">41270_t:CDS:1</fullName>
    </submittedName>
</protein>
<evidence type="ECO:0000313" key="1">
    <source>
        <dbReference type="EMBL" id="CAG8848586.1"/>
    </source>
</evidence>
<organism evidence="1 2">
    <name type="scientific">Gigaspora margarita</name>
    <dbReference type="NCBI Taxonomy" id="4874"/>
    <lineage>
        <taxon>Eukaryota</taxon>
        <taxon>Fungi</taxon>
        <taxon>Fungi incertae sedis</taxon>
        <taxon>Mucoromycota</taxon>
        <taxon>Glomeromycotina</taxon>
        <taxon>Glomeromycetes</taxon>
        <taxon>Diversisporales</taxon>
        <taxon>Gigasporaceae</taxon>
        <taxon>Gigaspora</taxon>
    </lineage>
</organism>
<feature type="non-terminal residue" evidence="1">
    <location>
        <position position="118"/>
    </location>
</feature>
<name>A0ABN7X5G9_GIGMA</name>